<dbReference type="GO" id="GO:0016787">
    <property type="term" value="F:hydrolase activity"/>
    <property type="evidence" value="ECO:0007669"/>
    <property type="project" value="UniProtKB-KW"/>
</dbReference>
<feature type="transmembrane region" description="Helical" evidence="1">
    <location>
        <begin position="114"/>
        <end position="134"/>
    </location>
</feature>
<dbReference type="Proteomes" id="UP001595907">
    <property type="component" value="Unassembled WGS sequence"/>
</dbReference>
<keyword evidence="3" id="KW-0378">Hydrolase</keyword>
<dbReference type="EMBL" id="JBHSCZ010000002">
    <property type="protein sequence ID" value="MFC4262926.1"/>
    <property type="molecule type" value="Genomic_DNA"/>
</dbReference>
<keyword evidence="1" id="KW-0472">Membrane</keyword>
<reference evidence="4" key="1">
    <citation type="journal article" date="2019" name="Int. J. Syst. Evol. Microbiol.">
        <title>The Global Catalogue of Microorganisms (GCM) 10K type strain sequencing project: providing services to taxonomists for standard genome sequencing and annotation.</title>
        <authorList>
            <consortium name="The Broad Institute Genomics Platform"/>
            <consortium name="The Broad Institute Genome Sequencing Center for Infectious Disease"/>
            <person name="Wu L."/>
            <person name="Ma J."/>
        </authorList>
    </citation>
    <scope>NUCLEOTIDE SEQUENCE [LARGE SCALE GENOMIC DNA]</scope>
    <source>
        <strain evidence="4">CECT 8289</strain>
    </source>
</reference>
<feature type="transmembrane region" description="Helical" evidence="1">
    <location>
        <begin position="79"/>
        <end position="102"/>
    </location>
</feature>
<keyword evidence="4" id="KW-1185">Reference proteome</keyword>
<organism evidence="3 4">
    <name type="scientific">Ferruginibacter yonginensis</name>
    <dbReference type="NCBI Taxonomy" id="1310416"/>
    <lineage>
        <taxon>Bacteria</taxon>
        <taxon>Pseudomonadati</taxon>
        <taxon>Bacteroidota</taxon>
        <taxon>Chitinophagia</taxon>
        <taxon>Chitinophagales</taxon>
        <taxon>Chitinophagaceae</taxon>
        <taxon>Ferruginibacter</taxon>
    </lineage>
</organism>
<keyword evidence="1" id="KW-0812">Transmembrane</keyword>
<dbReference type="PANTHER" id="PTHR39430">
    <property type="entry name" value="MEMBRANE-ASSOCIATED PROTEASE-RELATED"/>
    <property type="match status" value="1"/>
</dbReference>
<feature type="transmembrane region" description="Helical" evidence="1">
    <location>
        <begin position="7"/>
        <end position="27"/>
    </location>
</feature>
<dbReference type="InterPro" id="IPR003675">
    <property type="entry name" value="Rce1/LyrA-like_dom"/>
</dbReference>
<feature type="transmembrane region" description="Helical" evidence="1">
    <location>
        <begin position="202"/>
        <end position="222"/>
    </location>
</feature>
<dbReference type="RefSeq" id="WP_379708863.1">
    <property type="nucleotide sequence ID" value="NZ_JBHSCZ010000002.1"/>
</dbReference>
<sequence length="266" mass="29076">MNQRSTILLKVVLFTIIFIVLFIGLCFLKNNIPSQYERLAHGLIGTLAALLTSAAFIKFDGISFNAIGLRWEHATIPRFLIGILVAATIMGGLTILVIALQGLTITKNENNNGIYFLLNALPLLPLAFMEEVAFRGYTLQTLKQKFTTPIAIIFTAFLFAVYHVVNGWSLQNAFMGAGCWGLVFGVSAVYSNGIAMPTGLHVAANFITSLFGTTAQGVHLFHLQSHNSNNINDLQTSTLLTVIPQIIVLLIGMVGIVWVNKKQPIK</sequence>
<dbReference type="EC" id="3.4.-.-" evidence="3"/>
<evidence type="ECO:0000256" key="1">
    <source>
        <dbReference type="SAM" id="Phobius"/>
    </source>
</evidence>
<feature type="domain" description="CAAX prenyl protease 2/Lysostaphin resistance protein A-like" evidence="2">
    <location>
        <begin position="123"/>
        <end position="207"/>
    </location>
</feature>
<dbReference type="PANTHER" id="PTHR39430:SF1">
    <property type="entry name" value="PROTEASE"/>
    <property type="match status" value="1"/>
</dbReference>
<protein>
    <submittedName>
        <fullName evidence="3">CPBP family intramembrane glutamic endopeptidase</fullName>
        <ecNumber evidence="3">3.4.-.-</ecNumber>
    </submittedName>
</protein>
<feature type="transmembrane region" description="Helical" evidence="1">
    <location>
        <begin position="242"/>
        <end position="260"/>
    </location>
</feature>
<keyword evidence="1" id="KW-1133">Transmembrane helix</keyword>
<evidence type="ECO:0000313" key="4">
    <source>
        <dbReference type="Proteomes" id="UP001595907"/>
    </source>
</evidence>
<comment type="caution">
    <text evidence="3">The sequence shown here is derived from an EMBL/GenBank/DDBJ whole genome shotgun (WGS) entry which is preliminary data.</text>
</comment>
<feature type="transmembrane region" description="Helical" evidence="1">
    <location>
        <begin position="39"/>
        <end position="59"/>
    </location>
</feature>
<evidence type="ECO:0000313" key="3">
    <source>
        <dbReference type="EMBL" id="MFC4262926.1"/>
    </source>
</evidence>
<feature type="transmembrane region" description="Helical" evidence="1">
    <location>
        <begin position="171"/>
        <end position="190"/>
    </location>
</feature>
<name>A0ABV8QRJ4_9BACT</name>
<evidence type="ECO:0000259" key="2">
    <source>
        <dbReference type="Pfam" id="PF02517"/>
    </source>
</evidence>
<gene>
    <name evidence="3" type="ORF">ACFOWM_08565</name>
</gene>
<accession>A0ABV8QRJ4</accession>
<proteinExistence type="predicted"/>
<feature type="transmembrane region" description="Helical" evidence="1">
    <location>
        <begin position="146"/>
        <end position="165"/>
    </location>
</feature>
<dbReference type="Pfam" id="PF02517">
    <property type="entry name" value="Rce1-like"/>
    <property type="match status" value="1"/>
</dbReference>